<dbReference type="Proteomes" id="UP000044841">
    <property type="component" value="Unassembled WGS sequence"/>
</dbReference>
<sequence>MNAAEIMPIDDSENNNSPPFPESTNCASSSENSHIVLPHQVASQIGGVAPFIEETSEVLSELITTHEKRESNYVHHGWSVRAIRTISPWTLSRIHSTNQQNAQGSWVTKRNLVVRRRVRVLLQDLAPAPEFVVAIEEALRQPTRFEKFQAVYRALSRWGDVVPLEIEIGSSLASTDTEANFAQLPEYLYNNVAHLSVLKTSSMIRKGAPNDAKWDDWTWTTVDGRSFMIETYRTDKTFNFDHLLSKSLQAELDELYTERLSHIPPLTIDPIFWGREIYDGTNHASRTISQVEIRIGSHIDRLSLIYMDGAIFRGGGEGGAEHTPFVLANGSSDELV</sequence>
<feature type="compositionally biased region" description="Polar residues" evidence="1">
    <location>
        <begin position="14"/>
        <end position="31"/>
    </location>
</feature>
<organism evidence="3 4">
    <name type="scientific">Rhizoctonia solani</name>
    <dbReference type="NCBI Taxonomy" id="456999"/>
    <lineage>
        <taxon>Eukaryota</taxon>
        <taxon>Fungi</taxon>
        <taxon>Dikarya</taxon>
        <taxon>Basidiomycota</taxon>
        <taxon>Agaricomycotina</taxon>
        <taxon>Agaricomycetes</taxon>
        <taxon>Cantharellales</taxon>
        <taxon>Ceratobasidiaceae</taxon>
        <taxon>Rhizoctonia</taxon>
    </lineage>
</organism>
<evidence type="ECO:0000259" key="2">
    <source>
        <dbReference type="Pfam" id="PF22693"/>
    </source>
</evidence>
<feature type="domain" description="MACPF-like" evidence="2">
    <location>
        <begin position="63"/>
        <end position="182"/>
    </location>
</feature>
<evidence type="ECO:0000313" key="3">
    <source>
        <dbReference type="EMBL" id="CUA76584.1"/>
    </source>
</evidence>
<evidence type="ECO:0000256" key="1">
    <source>
        <dbReference type="SAM" id="MobiDB-lite"/>
    </source>
</evidence>
<evidence type="ECO:0000313" key="4">
    <source>
        <dbReference type="Proteomes" id="UP000044841"/>
    </source>
</evidence>
<keyword evidence="4" id="KW-1185">Reference proteome</keyword>
<dbReference type="AlphaFoldDB" id="A0A0K6GDY9"/>
<dbReference type="Pfam" id="PF22693">
    <property type="entry name" value="MACPF_1"/>
    <property type="match status" value="1"/>
</dbReference>
<dbReference type="EMBL" id="CYGV01001711">
    <property type="protein sequence ID" value="CUA76584.1"/>
    <property type="molecule type" value="Genomic_DNA"/>
</dbReference>
<name>A0A0K6GDY9_9AGAM</name>
<dbReference type="InterPro" id="IPR054586">
    <property type="entry name" value="MACPF_1_fungal"/>
</dbReference>
<protein>
    <recommendedName>
        <fullName evidence="2">MACPF-like domain-containing protein</fullName>
    </recommendedName>
</protein>
<feature type="region of interest" description="Disordered" evidence="1">
    <location>
        <begin position="1"/>
        <end position="31"/>
    </location>
</feature>
<gene>
    <name evidence="3" type="ORF">RSOLAG22IIIB_06368</name>
</gene>
<proteinExistence type="predicted"/>
<reference evidence="3 4" key="1">
    <citation type="submission" date="2015-07" db="EMBL/GenBank/DDBJ databases">
        <authorList>
            <person name="Noorani M."/>
        </authorList>
    </citation>
    <scope>NUCLEOTIDE SEQUENCE [LARGE SCALE GENOMIC DNA]</scope>
    <source>
        <strain evidence="3">BBA 69670</strain>
    </source>
</reference>
<accession>A0A0K6GDY9</accession>